<accession>A0A418WEI5</accession>
<proteinExistence type="predicted"/>
<comment type="caution">
    <text evidence="1">The sequence shown here is derived from an EMBL/GenBank/DDBJ whole genome shotgun (WGS) entry which is preliminary data.</text>
</comment>
<keyword evidence="2" id="KW-1185">Reference proteome</keyword>
<reference evidence="1 2" key="1">
    <citation type="submission" date="2018-09" db="EMBL/GenBank/DDBJ databases">
        <authorList>
            <person name="Zhu H."/>
        </authorList>
    </citation>
    <scope>NUCLEOTIDE SEQUENCE [LARGE SCALE GENOMIC DNA]</scope>
    <source>
        <strain evidence="1 2">K1W22B-8</strain>
    </source>
</reference>
<evidence type="ECO:0000313" key="1">
    <source>
        <dbReference type="EMBL" id="RJF88406.1"/>
    </source>
</evidence>
<dbReference type="OrthoDB" id="9967428at2"/>
<dbReference type="AlphaFoldDB" id="A0A418WEI5"/>
<protein>
    <submittedName>
        <fullName evidence="1">Uncharacterized protein</fullName>
    </submittedName>
</protein>
<gene>
    <name evidence="1" type="ORF">D3874_16420</name>
</gene>
<dbReference type="RefSeq" id="WP_147385693.1">
    <property type="nucleotide sequence ID" value="NZ_QYUK01000011.1"/>
</dbReference>
<name>A0A418WEI5_9PROT</name>
<sequence length="209" mass="23219">MAQIARWAYRLGGVAALLGLLFVVAGPFGANFYVEHLDAPSIAGGYDEFRSWTKKADFARRIIAPFRDGTNPAYEVGSIRQAQDIADQYKESIALALLDDDLDEKAQEVALIVAECLSLDDYLALVARLQREGRTIRAAGTLIRTILSTSQWPPMDRNYQDLRVKSMLEALRDSPAANKEIRERAERVLSGEAASFIQGNYAEYGCQLE</sequence>
<evidence type="ECO:0000313" key="2">
    <source>
        <dbReference type="Proteomes" id="UP000284605"/>
    </source>
</evidence>
<dbReference type="Proteomes" id="UP000284605">
    <property type="component" value="Unassembled WGS sequence"/>
</dbReference>
<dbReference type="EMBL" id="QYUK01000011">
    <property type="protein sequence ID" value="RJF88406.1"/>
    <property type="molecule type" value="Genomic_DNA"/>
</dbReference>
<organism evidence="1 2">
    <name type="scientific">Oleomonas cavernae</name>
    <dbReference type="NCBI Taxonomy" id="2320859"/>
    <lineage>
        <taxon>Bacteria</taxon>
        <taxon>Pseudomonadati</taxon>
        <taxon>Pseudomonadota</taxon>
        <taxon>Alphaproteobacteria</taxon>
        <taxon>Acetobacterales</taxon>
        <taxon>Acetobacteraceae</taxon>
        <taxon>Oleomonas</taxon>
    </lineage>
</organism>